<name>A0A7C8VPN4_ORBOL</name>
<comment type="caution">
    <text evidence="1">The sequence shown here is derived from an EMBL/GenBank/DDBJ whole genome shotgun (WGS) entry which is preliminary data.</text>
</comment>
<proteinExistence type="predicted"/>
<reference evidence="1 2" key="1">
    <citation type="submission" date="2020-01" db="EMBL/GenBank/DDBJ databases">
        <authorList>
            <person name="Palmer J.M."/>
        </authorList>
    </citation>
    <scope>NUCLEOTIDE SEQUENCE [LARGE SCALE GENOMIC DNA]</scope>
    <source>
        <strain evidence="1 2">TWF970</strain>
    </source>
</reference>
<dbReference type="Proteomes" id="UP000474640">
    <property type="component" value="Unassembled WGS sequence"/>
</dbReference>
<evidence type="ECO:0000313" key="2">
    <source>
        <dbReference type="Proteomes" id="UP000474640"/>
    </source>
</evidence>
<protein>
    <submittedName>
        <fullName evidence="1">Uncharacterized protein</fullName>
    </submittedName>
</protein>
<dbReference type="AlphaFoldDB" id="A0A7C8VPN4"/>
<organism evidence="1 2">
    <name type="scientific">Orbilia oligospora</name>
    <name type="common">Nematode-trapping fungus</name>
    <name type="synonym">Arthrobotrys oligospora</name>
    <dbReference type="NCBI Taxonomy" id="2813651"/>
    <lineage>
        <taxon>Eukaryota</taxon>
        <taxon>Fungi</taxon>
        <taxon>Dikarya</taxon>
        <taxon>Ascomycota</taxon>
        <taxon>Pezizomycotina</taxon>
        <taxon>Orbiliomycetes</taxon>
        <taxon>Orbiliales</taxon>
        <taxon>Orbiliaceae</taxon>
        <taxon>Orbilia</taxon>
    </lineage>
</organism>
<sequence>MHDIVMQFHLGRSILYHVDSVEIRILVLFLNRKFFFFFSDMPQKLAPWPDDATPHSFLKVTRATQMSIPYWPCLNLANSNSFIFIYFFACVSFPWKFEPLLQGGERVPIEQNASADMMSNAWSHPALSWELTPKILWTGPPLCRGLHWMGGKKVLKIFQQTTTDHKVLRIIREGDFSVTLTAKFFFFFGAKVKKK</sequence>
<evidence type="ECO:0000313" key="1">
    <source>
        <dbReference type="EMBL" id="KAF3281204.1"/>
    </source>
</evidence>
<gene>
    <name evidence="1" type="ORF">TWF970_002369</name>
</gene>
<accession>A0A7C8VPN4</accession>
<dbReference type="EMBL" id="JAABOJ010000016">
    <property type="protein sequence ID" value="KAF3281204.1"/>
    <property type="molecule type" value="Genomic_DNA"/>
</dbReference>